<keyword evidence="2 5" id="KW-0808">Transferase</keyword>
<comment type="caution">
    <text evidence="5">Lacks conserved residue(s) required for the propagation of feature annotation.</text>
</comment>
<dbReference type="UniPathway" id="UPA00538">
    <property type="reaction ID" value="UER00592"/>
</dbReference>
<feature type="active site" description="Acyl-thioester intermediate" evidence="5 7">
    <location>
        <position position="169"/>
    </location>
</feature>
<dbReference type="PANTHER" id="PTHR10993:SF7">
    <property type="entry name" value="LIPOYLTRANSFERASE 2, MITOCHONDRIAL-RELATED"/>
    <property type="match status" value="1"/>
</dbReference>
<dbReference type="PIRSF" id="PIRSF016262">
    <property type="entry name" value="LPLase"/>
    <property type="match status" value="1"/>
</dbReference>
<dbReference type="PANTHER" id="PTHR10993">
    <property type="entry name" value="OCTANOYLTRANSFERASE"/>
    <property type="match status" value="1"/>
</dbReference>
<sequence length="234" mass="25400">MAVRDLGTIDYLSAWDLQRELATGRAEEQNPDTLLLLEHPSVYTAGKRTSPEDRPTDGTPVIDVDRGGKITWHGPGQIVGYPILKLADPIDVVDYVRRLEQALIWVCDRFGLEAGRVEGRSGVWLPAEDGRPERKIAAIGIRVQRGITMHGLELNCNADLSQFDRIVPCGIADAGTTSLSLETGRTVTVAETMPLVQQGVFDALEGTLPVSERNIPRAQPAAAGVTLSLDPSLR</sequence>
<dbReference type="GO" id="GO:0009249">
    <property type="term" value="P:protein lipoylation"/>
    <property type="evidence" value="ECO:0007669"/>
    <property type="project" value="InterPro"/>
</dbReference>
<dbReference type="Gene3D" id="3.30.930.10">
    <property type="entry name" value="Bira Bifunctional Protein, Domain 2"/>
    <property type="match status" value="1"/>
</dbReference>
<dbReference type="InterPro" id="IPR020605">
    <property type="entry name" value="Octanoyltransferase_CS"/>
</dbReference>
<dbReference type="HAMAP" id="MF_00013">
    <property type="entry name" value="LipB"/>
    <property type="match status" value="1"/>
</dbReference>
<feature type="domain" description="BPL/LPL catalytic" evidence="9">
    <location>
        <begin position="28"/>
        <end position="208"/>
    </location>
</feature>
<organism evidence="10 11">
    <name type="scientific">Saccharopolyspora phatthalungensis</name>
    <dbReference type="NCBI Taxonomy" id="664693"/>
    <lineage>
        <taxon>Bacteria</taxon>
        <taxon>Bacillati</taxon>
        <taxon>Actinomycetota</taxon>
        <taxon>Actinomycetes</taxon>
        <taxon>Pseudonocardiales</taxon>
        <taxon>Pseudonocardiaceae</taxon>
        <taxon>Saccharopolyspora</taxon>
    </lineage>
</organism>
<keyword evidence="5" id="KW-0963">Cytoplasm</keyword>
<proteinExistence type="inferred from homology"/>
<comment type="pathway">
    <text evidence="1 5 6">Protein modification; protein lipoylation via endogenous pathway; protein N(6)-(lipoyl)lysine from octanoyl-[acyl-carrier-protein]: step 1/2.</text>
</comment>
<dbReference type="FunFam" id="3.30.930.10:FF:000035">
    <property type="entry name" value="Putative lipoyltransferase 2, mitochondrial"/>
    <property type="match status" value="1"/>
</dbReference>
<evidence type="ECO:0000256" key="5">
    <source>
        <dbReference type="HAMAP-Rule" id="MF_00013"/>
    </source>
</evidence>
<dbReference type="Proteomes" id="UP000584374">
    <property type="component" value="Unassembled WGS sequence"/>
</dbReference>
<keyword evidence="3 5" id="KW-0012">Acyltransferase</keyword>
<dbReference type="GO" id="GO:0033819">
    <property type="term" value="F:lipoyl(octanoyl) transferase activity"/>
    <property type="evidence" value="ECO:0007669"/>
    <property type="project" value="UniProtKB-EC"/>
</dbReference>
<evidence type="ECO:0000259" key="9">
    <source>
        <dbReference type="PROSITE" id="PS51733"/>
    </source>
</evidence>
<feature type="binding site" evidence="5">
    <location>
        <begin position="66"/>
        <end position="73"/>
    </location>
    <ligand>
        <name>substrate</name>
    </ligand>
</feature>
<dbReference type="InterPro" id="IPR045864">
    <property type="entry name" value="aa-tRNA-synth_II/BPL/LPL"/>
</dbReference>
<dbReference type="CDD" id="cd16444">
    <property type="entry name" value="LipB"/>
    <property type="match status" value="1"/>
</dbReference>
<evidence type="ECO:0000313" key="10">
    <source>
        <dbReference type="EMBL" id="MBB5156185.1"/>
    </source>
</evidence>
<feature type="site" description="Lowers pKa of active site Cys" evidence="5 8">
    <location>
        <position position="135"/>
    </location>
</feature>
<dbReference type="InterPro" id="IPR004143">
    <property type="entry name" value="BPL_LPL_catalytic"/>
</dbReference>
<comment type="catalytic activity">
    <reaction evidence="5 6">
        <text>octanoyl-[ACP] + L-lysyl-[protein] = N(6)-octanoyl-L-lysyl-[protein] + holo-[ACP] + H(+)</text>
        <dbReference type="Rhea" id="RHEA:17665"/>
        <dbReference type="Rhea" id="RHEA-COMP:9636"/>
        <dbReference type="Rhea" id="RHEA-COMP:9685"/>
        <dbReference type="Rhea" id="RHEA-COMP:9752"/>
        <dbReference type="Rhea" id="RHEA-COMP:9928"/>
        <dbReference type="ChEBI" id="CHEBI:15378"/>
        <dbReference type="ChEBI" id="CHEBI:29969"/>
        <dbReference type="ChEBI" id="CHEBI:64479"/>
        <dbReference type="ChEBI" id="CHEBI:78463"/>
        <dbReference type="ChEBI" id="CHEBI:78809"/>
        <dbReference type="EC" id="2.3.1.181"/>
    </reaction>
</comment>
<protein>
    <recommendedName>
        <fullName evidence="5 6">Octanoyltransferase</fullName>
        <ecNumber evidence="5 6">2.3.1.181</ecNumber>
    </recommendedName>
    <alternativeName>
        <fullName evidence="5">Lipoate-protein ligase B</fullName>
    </alternativeName>
    <alternativeName>
        <fullName evidence="5">Lipoyl/octanoyl transferase</fullName>
    </alternativeName>
    <alternativeName>
        <fullName evidence="5">Octanoyl-[acyl-carrier-protein]-protein N-octanoyltransferase</fullName>
    </alternativeName>
</protein>
<dbReference type="EC" id="2.3.1.181" evidence="5 6"/>
<dbReference type="AlphaFoldDB" id="A0A840QCL5"/>
<evidence type="ECO:0000256" key="1">
    <source>
        <dbReference type="ARBA" id="ARBA00004821"/>
    </source>
</evidence>
<dbReference type="InterPro" id="IPR000544">
    <property type="entry name" value="Octanoyltransferase"/>
</dbReference>
<gene>
    <name evidence="5" type="primary">lipB</name>
    <name evidence="10" type="ORF">BJ970_003719</name>
</gene>
<dbReference type="GO" id="GO:0005737">
    <property type="term" value="C:cytoplasm"/>
    <property type="evidence" value="ECO:0007669"/>
    <property type="project" value="UniProtKB-SubCell"/>
</dbReference>
<keyword evidence="11" id="KW-1185">Reference proteome</keyword>
<comment type="miscellaneous">
    <text evidence="5">In the reaction, the free carboxyl group of octanoic acid is attached via an amide linkage to the epsilon-amino group of a specific lysine residue of lipoyl domains of lipoate-dependent enzymes.</text>
</comment>
<comment type="similarity">
    <text evidence="5 6">Belongs to the LipB family.</text>
</comment>
<evidence type="ECO:0000256" key="3">
    <source>
        <dbReference type="ARBA" id="ARBA00023315"/>
    </source>
</evidence>
<comment type="subcellular location">
    <subcellularLocation>
        <location evidence="5">Cytoplasm</location>
    </subcellularLocation>
</comment>
<dbReference type="NCBIfam" id="NF010925">
    <property type="entry name" value="PRK14345.1"/>
    <property type="match status" value="1"/>
</dbReference>
<comment type="function">
    <text evidence="4 5 6">Catalyzes the transfer of endogenously produced octanoic acid from octanoyl-acyl-carrier-protein onto the lipoyl domains of lipoate-dependent enzymes. Lipoyl-ACP can also act as a substrate although octanoyl-ACP is likely to be the physiological substrate.</text>
</comment>
<dbReference type="PROSITE" id="PS01313">
    <property type="entry name" value="LIPB"/>
    <property type="match status" value="1"/>
</dbReference>
<evidence type="ECO:0000256" key="8">
    <source>
        <dbReference type="PIRSR" id="PIRSR016262-3"/>
    </source>
</evidence>
<dbReference type="Pfam" id="PF21948">
    <property type="entry name" value="LplA-B_cat"/>
    <property type="match status" value="1"/>
</dbReference>
<comment type="caution">
    <text evidence="10">The sequence shown here is derived from an EMBL/GenBank/DDBJ whole genome shotgun (WGS) entry which is preliminary data.</text>
</comment>
<evidence type="ECO:0000256" key="7">
    <source>
        <dbReference type="PIRSR" id="PIRSR016262-1"/>
    </source>
</evidence>
<name>A0A840QCL5_9PSEU</name>
<dbReference type="PROSITE" id="PS51733">
    <property type="entry name" value="BPL_LPL_CATALYTIC"/>
    <property type="match status" value="1"/>
</dbReference>
<dbReference type="SUPFAM" id="SSF55681">
    <property type="entry name" value="Class II aaRS and biotin synthetases"/>
    <property type="match status" value="1"/>
</dbReference>
<dbReference type="EMBL" id="JACHIW010000001">
    <property type="protein sequence ID" value="MBB5156185.1"/>
    <property type="molecule type" value="Genomic_DNA"/>
</dbReference>
<feature type="binding site" evidence="5">
    <location>
        <begin position="138"/>
        <end position="140"/>
    </location>
    <ligand>
        <name>substrate</name>
    </ligand>
</feature>
<evidence type="ECO:0000256" key="2">
    <source>
        <dbReference type="ARBA" id="ARBA00022679"/>
    </source>
</evidence>
<reference evidence="10 11" key="1">
    <citation type="submission" date="2020-08" db="EMBL/GenBank/DDBJ databases">
        <title>Sequencing the genomes of 1000 actinobacteria strains.</title>
        <authorList>
            <person name="Klenk H.-P."/>
        </authorList>
    </citation>
    <scope>NUCLEOTIDE SEQUENCE [LARGE SCALE GENOMIC DNA]</scope>
    <source>
        <strain evidence="10 11">DSM 45584</strain>
    </source>
</reference>
<evidence type="ECO:0000313" key="11">
    <source>
        <dbReference type="Proteomes" id="UP000584374"/>
    </source>
</evidence>
<evidence type="ECO:0000256" key="6">
    <source>
        <dbReference type="PIRNR" id="PIRNR016262"/>
    </source>
</evidence>
<evidence type="ECO:0000256" key="4">
    <source>
        <dbReference type="ARBA" id="ARBA00024732"/>
    </source>
</evidence>
<accession>A0A840QCL5</accession>
<dbReference type="NCBIfam" id="TIGR00214">
    <property type="entry name" value="lipB"/>
    <property type="match status" value="1"/>
</dbReference>